<dbReference type="AlphaFoldDB" id="A0A016WSW4"/>
<keyword evidence="2" id="KW-1185">Reference proteome</keyword>
<protein>
    <submittedName>
        <fullName evidence="1">Uncharacterized protein</fullName>
    </submittedName>
</protein>
<proteinExistence type="predicted"/>
<comment type="caution">
    <text evidence="1">The sequence shown here is derived from an EMBL/GenBank/DDBJ whole genome shotgun (WGS) entry which is preliminary data.</text>
</comment>
<evidence type="ECO:0000313" key="2">
    <source>
        <dbReference type="Proteomes" id="UP000024635"/>
    </source>
</evidence>
<dbReference type="EMBL" id="JARK01000144">
    <property type="protein sequence ID" value="EYC42083.1"/>
    <property type="molecule type" value="Genomic_DNA"/>
</dbReference>
<name>A0A016WSW4_9BILA</name>
<evidence type="ECO:0000313" key="1">
    <source>
        <dbReference type="EMBL" id="EYC42083.1"/>
    </source>
</evidence>
<reference evidence="2" key="1">
    <citation type="journal article" date="2015" name="Nat. Genet.">
        <title>The genome and transcriptome of the zoonotic hookworm Ancylostoma ceylanicum identify infection-specific gene families.</title>
        <authorList>
            <person name="Schwarz E.M."/>
            <person name="Hu Y."/>
            <person name="Antoshechkin I."/>
            <person name="Miller M.M."/>
            <person name="Sternberg P.W."/>
            <person name="Aroian R.V."/>
        </authorList>
    </citation>
    <scope>NUCLEOTIDE SEQUENCE</scope>
    <source>
        <strain evidence="2">HY135</strain>
    </source>
</reference>
<sequence length="84" mass="9891">MNIQSLSKRLRVLFYSVAAVESRRGLLDSPNWVYSLRILRPPPAAILQLESVYFFKKDYIYRTWKASSCFPHNKTRPDGVWVEN</sequence>
<organism evidence="1 2">
    <name type="scientific">Ancylostoma ceylanicum</name>
    <dbReference type="NCBI Taxonomy" id="53326"/>
    <lineage>
        <taxon>Eukaryota</taxon>
        <taxon>Metazoa</taxon>
        <taxon>Ecdysozoa</taxon>
        <taxon>Nematoda</taxon>
        <taxon>Chromadorea</taxon>
        <taxon>Rhabditida</taxon>
        <taxon>Rhabditina</taxon>
        <taxon>Rhabditomorpha</taxon>
        <taxon>Strongyloidea</taxon>
        <taxon>Ancylostomatidae</taxon>
        <taxon>Ancylostomatinae</taxon>
        <taxon>Ancylostoma</taxon>
    </lineage>
</organism>
<accession>A0A016WSW4</accession>
<gene>
    <name evidence="1" type="primary">Acey_s0544.g3230</name>
    <name evidence="1" type="ORF">Y032_0544g3230</name>
</gene>
<dbReference type="Proteomes" id="UP000024635">
    <property type="component" value="Unassembled WGS sequence"/>
</dbReference>